<evidence type="ECO:0000313" key="3">
    <source>
        <dbReference type="Proteomes" id="UP000192726"/>
    </source>
</evidence>
<feature type="signal peptide" evidence="1">
    <location>
        <begin position="1"/>
        <end position="37"/>
    </location>
</feature>
<evidence type="ECO:0008006" key="4">
    <source>
        <dbReference type="Google" id="ProtNLM"/>
    </source>
</evidence>
<sequence>MNTTHQKHQKRPKKSVSRILAVSAALGIALATGTATAASAEAATAPAKAAVDHSKPFGGDWGGGDCNAGLLSILCL</sequence>
<evidence type="ECO:0000313" key="2">
    <source>
        <dbReference type="EMBL" id="ARF56954.1"/>
    </source>
</evidence>
<dbReference type="AlphaFoldDB" id="A0A1V0TVG7"/>
<keyword evidence="1" id="KW-0732">Signal</keyword>
<dbReference type="Proteomes" id="UP000192726">
    <property type="component" value="Chromosome"/>
</dbReference>
<feature type="chain" id="PRO_5010743971" description="Chitinase" evidence="1">
    <location>
        <begin position="38"/>
        <end position="76"/>
    </location>
</feature>
<reference evidence="2 3" key="1">
    <citation type="submission" date="2017-04" db="EMBL/GenBank/DDBJ databases">
        <title>Complete Genome Sequence of Streptomyces gilvosporeus F607, a Capable Producer of Natamycin.</title>
        <authorList>
            <person name="Zong G."/>
            <person name="Zhong C."/>
            <person name="Fu J."/>
            <person name="Qin R."/>
            <person name="Cao G."/>
        </authorList>
    </citation>
    <scope>NUCLEOTIDE SEQUENCE [LARGE SCALE GENOMIC DNA]</scope>
    <source>
        <strain evidence="2 3">F607</strain>
    </source>
</reference>
<accession>A0A1V0TVG7</accession>
<protein>
    <recommendedName>
        <fullName evidence="4">Chitinase</fullName>
    </recommendedName>
</protein>
<dbReference type="EMBL" id="CP020569">
    <property type="protein sequence ID" value="ARF56954.1"/>
    <property type="molecule type" value="Genomic_DNA"/>
</dbReference>
<organism evidence="2 3">
    <name type="scientific">Streptomyces gilvosporeus</name>
    <dbReference type="NCBI Taxonomy" id="553510"/>
    <lineage>
        <taxon>Bacteria</taxon>
        <taxon>Bacillati</taxon>
        <taxon>Actinomycetota</taxon>
        <taxon>Actinomycetes</taxon>
        <taxon>Kitasatosporales</taxon>
        <taxon>Streptomycetaceae</taxon>
        <taxon>Streptomyces</taxon>
    </lineage>
</organism>
<evidence type="ECO:0000256" key="1">
    <source>
        <dbReference type="SAM" id="SignalP"/>
    </source>
</evidence>
<gene>
    <name evidence="2" type="ORF">B1H19_24760</name>
</gene>
<dbReference type="KEGG" id="sgv:B1H19_24760"/>
<proteinExistence type="predicted"/>
<name>A0A1V0TVG7_9ACTN</name>
<dbReference type="RefSeq" id="WP_083106972.1">
    <property type="nucleotide sequence ID" value="NZ_CP020569.1"/>
</dbReference>
<keyword evidence="3" id="KW-1185">Reference proteome</keyword>